<proteinExistence type="predicted"/>
<gene>
    <name evidence="1" type="ORF">SADUNF_Sadunf19G0107800</name>
</gene>
<evidence type="ECO:0000313" key="2">
    <source>
        <dbReference type="Proteomes" id="UP000657918"/>
    </source>
</evidence>
<dbReference type="AlphaFoldDB" id="A0A835J287"/>
<evidence type="ECO:0000313" key="1">
    <source>
        <dbReference type="EMBL" id="KAF9661812.1"/>
    </source>
</evidence>
<dbReference type="Proteomes" id="UP000657918">
    <property type="component" value="Unassembled WGS sequence"/>
</dbReference>
<dbReference type="EMBL" id="JADGMS010000019">
    <property type="protein sequence ID" value="KAF9661812.1"/>
    <property type="molecule type" value="Genomic_DNA"/>
</dbReference>
<reference evidence="1 2" key="1">
    <citation type="submission" date="2020-10" db="EMBL/GenBank/DDBJ databases">
        <title>Plant Genome Project.</title>
        <authorList>
            <person name="Zhang R.-G."/>
        </authorList>
    </citation>
    <scope>NUCLEOTIDE SEQUENCE [LARGE SCALE GENOMIC DNA]</scope>
    <source>
        <strain evidence="1">FAFU-HL-1</strain>
        <tissue evidence="1">Leaf</tissue>
    </source>
</reference>
<accession>A0A835J287</accession>
<protein>
    <submittedName>
        <fullName evidence="1">Uncharacterized protein</fullName>
    </submittedName>
</protein>
<comment type="caution">
    <text evidence="1">The sequence shown here is derived from an EMBL/GenBank/DDBJ whole genome shotgun (WGS) entry which is preliminary data.</text>
</comment>
<name>A0A835J287_9ROSI</name>
<sequence length="180" mass="19940">MGGKGFGYIGECTKSPGKNLRLKPSPWWFLSEETSKGQRYCWPPCPPLTPPCATRQPPVATPCQSISLDPNNSNTSLFSETPPTVQDVAGGFGLSEPMVLFKSGYARMGLNLYVYQLVALNTNGEKVGDFVFTHLIILTIKLEWGLCFRKGHTVCFIKIQIEPQVLEAKPLVFLQEWGSN</sequence>
<keyword evidence="2" id="KW-1185">Reference proteome</keyword>
<organism evidence="1 2">
    <name type="scientific">Salix dunnii</name>
    <dbReference type="NCBI Taxonomy" id="1413687"/>
    <lineage>
        <taxon>Eukaryota</taxon>
        <taxon>Viridiplantae</taxon>
        <taxon>Streptophyta</taxon>
        <taxon>Embryophyta</taxon>
        <taxon>Tracheophyta</taxon>
        <taxon>Spermatophyta</taxon>
        <taxon>Magnoliopsida</taxon>
        <taxon>eudicotyledons</taxon>
        <taxon>Gunneridae</taxon>
        <taxon>Pentapetalae</taxon>
        <taxon>rosids</taxon>
        <taxon>fabids</taxon>
        <taxon>Malpighiales</taxon>
        <taxon>Salicaceae</taxon>
        <taxon>Saliceae</taxon>
        <taxon>Salix</taxon>
    </lineage>
</organism>